<dbReference type="EMBL" id="LLXH01002521">
    <property type="protein sequence ID" value="PKC55571.1"/>
    <property type="molecule type" value="Genomic_DNA"/>
</dbReference>
<protein>
    <submittedName>
        <fullName evidence="2">Uncharacterized protein</fullName>
    </submittedName>
</protein>
<dbReference type="Proteomes" id="UP000232688">
    <property type="component" value="Unassembled WGS sequence"/>
</dbReference>
<gene>
    <name evidence="2" type="ORF">RhiirA1_475383</name>
</gene>
<sequence>MVVENFEKKIIANKELQESEKRKKYSNFGKNLNSLTLKVITSEPIQITDEDSAKERITHGKYPNDEREQNLKSGMIKNLFQKSNMQEDDMDLDMKDSESNENESETGHTFNLSDINISKPDSIETRNKVRFILQQMFKKGVKGNIIPYKRWTQASYKVIRWLLDVEFQDYSNIKEEERIKVFDSLYNIRFERNE</sequence>
<evidence type="ECO:0000313" key="3">
    <source>
        <dbReference type="Proteomes" id="UP000232688"/>
    </source>
</evidence>
<dbReference type="VEuPathDB" id="FungiDB:RhiirA1_475383"/>
<evidence type="ECO:0000313" key="2">
    <source>
        <dbReference type="EMBL" id="PKC55571.1"/>
    </source>
</evidence>
<comment type="caution">
    <text evidence="2">The sequence shown here is derived from an EMBL/GenBank/DDBJ whole genome shotgun (WGS) entry which is preliminary data.</text>
</comment>
<feature type="region of interest" description="Disordered" evidence="1">
    <location>
        <begin position="92"/>
        <end position="115"/>
    </location>
</feature>
<dbReference type="VEuPathDB" id="FungiDB:RhiirFUN_014691"/>
<proteinExistence type="predicted"/>
<dbReference type="VEuPathDB" id="FungiDB:RhiirFUN_014690"/>
<dbReference type="VEuPathDB" id="FungiDB:FUN_012419"/>
<dbReference type="AlphaFoldDB" id="A0A2N0QWY9"/>
<organism evidence="2 3">
    <name type="scientific">Rhizophagus irregularis</name>
    <dbReference type="NCBI Taxonomy" id="588596"/>
    <lineage>
        <taxon>Eukaryota</taxon>
        <taxon>Fungi</taxon>
        <taxon>Fungi incertae sedis</taxon>
        <taxon>Mucoromycota</taxon>
        <taxon>Glomeromycotina</taxon>
        <taxon>Glomeromycetes</taxon>
        <taxon>Glomerales</taxon>
        <taxon>Glomeraceae</taxon>
        <taxon>Rhizophagus</taxon>
    </lineage>
</organism>
<reference evidence="2 3" key="2">
    <citation type="submission" date="2017-10" db="EMBL/GenBank/DDBJ databases">
        <title>Genome analyses suggest a sexual origin of heterokaryosis in a supposedly ancient asexual fungus.</title>
        <authorList>
            <person name="Corradi N."/>
            <person name="Sedzielewska K."/>
            <person name="Noel J."/>
            <person name="Charron P."/>
            <person name="Farinelli L."/>
            <person name="Marton T."/>
            <person name="Kruger M."/>
            <person name="Pelin A."/>
            <person name="Brachmann A."/>
            <person name="Corradi N."/>
        </authorList>
    </citation>
    <scope>NUCLEOTIDE SEQUENCE [LARGE SCALE GENOMIC DNA]</scope>
    <source>
        <strain evidence="2 3">A1</strain>
    </source>
</reference>
<dbReference type="VEuPathDB" id="FungiDB:FUN_012418"/>
<reference evidence="2 3" key="1">
    <citation type="submission" date="2017-10" db="EMBL/GenBank/DDBJ databases">
        <title>Extensive intraspecific genome diversity in a model arbuscular mycorrhizal fungus.</title>
        <authorList>
            <person name="Chen E.C.H."/>
            <person name="Morin E."/>
            <person name="Baudet D."/>
            <person name="Noel J."/>
            <person name="Ndikumana S."/>
            <person name="Charron P."/>
            <person name="St-Onge C."/>
            <person name="Giorgi J."/>
            <person name="Grigoriev I.V."/>
            <person name="Roux C."/>
            <person name="Martin F.M."/>
            <person name="Corradi N."/>
        </authorList>
    </citation>
    <scope>NUCLEOTIDE SEQUENCE [LARGE SCALE GENOMIC DNA]</scope>
    <source>
        <strain evidence="2 3">A1</strain>
    </source>
</reference>
<evidence type="ECO:0000256" key="1">
    <source>
        <dbReference type="SAM" id="MobiDB-lite"/>
    </source>
</evidence>
<name>A0A2N0QWY9_9GLOM</name>
<accession>A0A2N0QWY9</accession>